<evidence type="ECO:0000256" key="2">
    <source>
        <dbReference type="ARBA" id="ARBA00022517"/>
    </source>
</evidence>
<dbReference type="InterPro" id="IPR036847">
    <property type="entry name" value="RimP_C_sf"/>
</dbReference>
<dbReference type="PANTHER" id="PTHR33867">
    <property type="entry name" value="RIBOSOME MATURATION FACTOR RIMP"/>
    <property type="match status" value="1"/>
</dbReference>
<evidence type="ECO:0000313" key="6">
    <source>
        <dbReference type="Proteomes" id="UP000033731"/>
    </source>
</evidence>
<comment type="caution">
    <text evidence="5">The sequence shown here is derived from an EMBL/GenBank/DDBJ whole genome shotgun (WGS) entry which is preliminary data.</text>
</comment>
<keyword evidence="2 3" id="KW-0690">Ribosome biogenesis</keyword>
<dbReference type="GO" id="GO:0006412">
    <property type="term" value="P:translation"/>
    <property type="evidence" value="ECO:0007669"/>
    <property type="project" value="TreeGrafter"/>
</dbReference>
<dbReference type="InterPro" id="IPR035956">
    <property type="entry name" value="RimP_N_sf"/>
</dbReference>
<proteinExistence type="inferred from homology"/>
<evidence type="ECO:0000259" key="4">
    <source>
        <dbReference type="Pfam" id="PF02576"/>
    </source>
</evidence>
<dbReference type="Pfam" id="PF02576">
    <property type="entry name" value="RimP_N"/>
    <property type="match status" value="1"/>
</dbReference>
<comment type="function">
    <text evidence="3">Required for maturation of 30S ribosomal subunits.</text>
</comment>
<dbReference type="HAMAP" id="MF_01077">
    <property type="entry name" value="RimP"/>
    <property type="match status" value="1"/>
</dbReference>
<dbReference type="Proteomes" id="UP000033731">
    <property type="component" value="Unassembled WGS sequence"/>
</dbReference>
<evidence type="ECO:0000256" key="3">
    <source>
        <dbReference type="HAMAP-Rule" id="MF_01077"/>
    </source>
</evidence>
<sequence>MESTHVFCSKYEPRIFGDVGLGQDVSNIIQPVIEEMGFRIVQVSLLEERNLILQILVERDNGTMTLCDCEEVSRAISPILDVENIIEEHYQLEISSPGINRPMVRKSDFERWNGHIIACEVASSSGDKKKIVGKIIGKSDLDFFLEKKEEDLKDAGVSQIAVSFDSLLSAKLVITDELLCASLNRK</sequence>
<dbReference type="Gene3D" id="3.30.300.70">
    <property type="entry name" value="RimP-like superfamily, N-terminal"/>
    <property type="match status" value="1"/>
</dbReference>
<feature type="domain" description="Ribosome maturation factor RimP N-terminal" evidence="4">
    <location>
        <begin position="28"/>
        <end position="99"/>
    </location>
</feature>
<dbReference type="InterPro" id="IPR028989">
    <property type="entry name" value="RimP_N"/>
</dbReference>
<protein>
    <recommendedName>
        <fullName evidence="3">Ribosome maturation factor RimP</fullName>
    </recommendedName>
</protein>
<keyword evidence="6" id="KW-1185">Reference proteome</keyword>
<dbReference type="GO" id="GO:0005829">
    <property type="term" value="C:cytosol"/>
    <property type="evidence" value="ECO:0007669"/>
    <property type="project" value="TreeGrafter"/>
</dbReference>
<reference evidence="5 6" key="1">
    <citation type="journal article" date="2015" name="Phytopathology">
        <title>Genomes of Candidatus Liberibacter solanacearum haplotype A from New Zealand and the USA suggest significant genome plasticity in the species.</title>
        <authorList>
            <person name="Thompson S.M."/>
            <person name="Johnson C.P."/>
            <person name="Lu A.Y."/>
            <person name="Frampton R.A."/>
            <person name="Sullivan K.L."/>
            <person name="Fiers M.W."/>
            <person name="Crowhurst R.N."/>
            <person name="Pitman A.R."/>
            <person name="Scott I."/>
            <person name="Gudmestad N.C."/>
            <person name="Smith G.R."/>
        </authorList>
    </citation>
    <scope>NUCLEOTIDE SEQUENCE [LARGE SCALE GENOMIC DNA]</scope>
    <source>
        <strain evidence="5 6">LsoNZ1</strain>
    </source>
</reference>
<keyword evidence="1 3" id="KW-0963">Cytoplasm</keyword>
<dbReference type="PATRIC" id="fig|556287.8.peg.869"/>
<dbReference type="SUPFAM" id="SSF75420">
    <property type="entry name" value="YhbC-like, N-terminal domain"/>
    <property type="match status" value="1"/>
</dbReference>
<dbReference type="GO" id="GO:0000028">
    <property type="term" value="P:ribosomal small subunit assembly"/>
    <property type="evidence" value="ECO:0007669"/>
    <property type="project" value="TreeGrafter"/>
</dbReference>
<comment type="subcellular location">
    <subcellularLocation>
        <location evidence="3">Cytoplasm</location>
    </subcellularLocation>
</comment>
<comment type="similarity">
    <text evidence="3">Belongs to the RimP family.</text>
</comment>
<dbReference type="PANTHER" id="PTHR33867:SF1">
    <property type="entry name" value="RIBOSOME MATURATION FACTOR RIMP"/>
    <property type="match status" value="1"/>
</dbReference>
<accession>A0A095A1I9</accession>
<dbReference type="EMBL" id="JMTK01000002">
    <property type="protein sequence ID" value="KJZ82134.1"/>
    <property type="molecule type" value="Genomic_DNA"/>
</dbReference>
<dbReference type="InterPro" id="IPR003728">
    <property type="entry name" value="Ribosome_maturation_RimP"/>
</dbReference>
<evidence type="ECO:0000313" key="5">
    <source>
        <dbReference type="EMBL" id="KJZ82134.1"/>
    </source>
</evidence>
<name>A0A095A1I9_9HYPH</name>
<gene>
    <name evidence="3" type="primary">rimP</name>
    <name evidence="5" type="ORF">DJ66_0869</name>
</gene>
<evidence type="ECO:0000256" key="1">
    <source>
        <dbReference type="ARBA" id="ARBA00022490"/>
    </source>
</evidence>
<dbReference type="AlphaFoldDB" id="A0A095A1I9"/>
<dbReference type="SUPFAM" id="SSF74942">
    <property type="entry name" value="YhbC-like, C-terminal domain"/>
    <property type="match status" value="1"/>
</dbReference>
<organism evidence="5 6">
    <name type="scientific">Candidatus Liberibacter solanacearum</name>
    <dbReference type="NCBI Taxonomy" id="556287"/>
    <lineage>
        <taxon>Bacteria</taxon>
        <taxon>Pseudomonadati</taxon>
        <taxon>Pseudomonadota</taxon>
        <taxon>Alphaproteobacteria</taxon>
        <taxon>Hyphomicrobiales</taxon>
        <taxon>Rhizobiaceae</taxon>
        <taxon>Liberibacter</taxon>
    </lineage>
</organism>
<dbReference type="NCBIfam" id="NF000932">
    <property type="entry name" value="PRK00092.2-5"/>
    <property type="match status" value="1"/>
</dbReference>
<dbReference type="RefSeq" id="WP_034441195.1">
    <property type="nucleotide sequence ID" value="NZ_JMTK01000002.1"/>
</dbReference>